<dbReference type="PANTHER" id="PTHR24074">
    <property type="entry name" value="CO-CHAPERONE PROTEIN DJLA"/>
    <property type="match status" value="1"/>
</dbReference>
<organism evidence="3 4">
    <name type="scientific">Rhizobium herbae</name>
    <dbReference type="NCBI Taxonomy" id="508661"/>
    <lineage>
        <taxon>Bacteria</taxon>
        <taxon>Pseudomonadati</taxon>
        <taxon>Pseudomonadota</taxon>
        <taxon>Alphaproteobacteria</taxon>
        <taxon>Hyphomicrobiales</taxon>
        <taxon>Rhizobiaceae</taxon>
        <taxon>Rhizobium/Agrobacterium group</taxon>
        <taxon>Rhizobium</taxon>
    </lineage>
</organism>
<gene>
    <name evidence="3" type="ORF">J2Z75_002442</name>
</gene>
<dbReference type="CDD" id="cd06257">
    <property type="entry name" value="DnaJ"/>
    <property type="match status" value="1"/>
</dbReference>
<feature type="compositionally biased region" description="Low complexity" evidence="1">
    <location>
        <begin position="281"/>
        <end position="294"/>
    </location>
</feature>
<dbReference type="SUPFAM" id="SSF46565">
    <property type="entry name" value="Chaperone J-domain"/>
    <property type="match status" value="1"/>
</dbReference>
<evidence type="ECO:0000256" key="1">
    <source>
        <dbReference type="SAM" id="MobiDB-lite"/>
    </source>
</evidence>
<feature type="domain" description="J" evidence="2">
    <location>
        <begin position="326"/>
        <end position="383"/>
    </location>
</feature>
<feature type="region of interest" description="Disordered" evidence="1">
    <location>
        <begin position="269"/>
        <end position="296"/>
    </location>
</feature>
<dbReference type="Proteomes" id="UP000823786">
    <property type="component" value="Unassembled WGS sequence"/>
</dbReference>
<accession>A0ABS4ELY5</accession>
<comment type="caution">
    <text evidence="3">The sequence shown here is derived from an EMBL/GenBank/DDBJ whole genome shotgun (WGS) entry which is preliminary data.</text>
</comment>
<dbReference type="SMART" id="SM00271">
    <property type="entry name" value="DnaJ"/>
    <property type="match status" value="1"/>
</dbReference>
<dbReference type="EMBL" id="JAGGJV010000004">
    <property type="protein sequence ID" value="MBP1858930.1"/>
    <property type="molecule type" value="Genomic_DNA"/>
</dbReference>
<evidence type="ECO:0000313" key="3">
    <source>
        <dbReference type="EMBL" id="MBP1858930.1"/>
    </source>
</evidence>
<dbReference type="Pfam" id="PF00226">
    <property type="entry name" value="DnaJ"/>
    <property type="match status" value="1"/>
</dbReference>
<dbReference type="PRINTS" id="PR00625">
    <property type="entry name" value="JDOMAIN"/>
</dbReference>
<reference evidence="3 4" key="1">
    <citation type="submission" date="2021-03" db="EMBL/GenBank/DDBJ databases">
        <title>Genomic Encyclopedia of Type Strains, Phase IV (KMG-IV): sequencing the most valuable type-strain genomes for metagenomic binning, comparative biology and taxonomic classification.</title>
        <authorList>
            <person name="Goeker M."/>
        </authorList>
    </citation>
    <scope>NUCLEOTIDE SEQUENCE [LARGE SCALE GENOMIC DNA]</scope>
    <source>
        <strain evidence="3 4">DSM 26427</strain>
    </source>
</reference>
<dbReference type="InterPro" id="IPR050817">
    <property type="entry name" value="DjlA_DnaK_co-chaperone"/>
</dbReference>
<proteinExistence type="predicted"/>
<protein>
    <recommendedName>
        <fullName evidence="2">J domain-containing protein</fullName>
    </recommendedName>
</protein>
<dbReference type="Gene3D" id="1.10.287.110">
    <property type="entry name" value="DnaJ domain"/>
    <property type="match status" value="1"/>
</dbReference>
<sequence length="384" mass="43348">MQTITTSILQELKPLGENSLLQYYLYIFLPARCFPGNSGFERKGMQPRVNFGLQDLVYGAVAGNAAHADKGARNDAHTNMCFAGAVEIRLVAGMQMAFVDNDQSFGRKGRCEFCFDAALKRHVLAPFLWLFRGHRSPSEDPSPDCFLRGAKWLHKACNIPVCQFLLWRPPRPIISAMKLDSKYFDGIRTRRRVNQKPEPMAPKCQWDGCEENAVHRAPVGRNAENEFFMFCFEHVKEYNKGYNYFSGLSDAEIARYQKEAVTGHRPTWTVGVNKNAKNAPQQSQQRSGSAGAQARMRDPFGFVDQARARAPRQEPRLRKLKTLEAKAFETLGLHANATPADVKTAYKELVKKHHPDANGGDRGSEERFRAVIQAYQLLKQAGFC</sequence>
<feature type="compositionally biased region" description="Polar residues" evidence="1">
    <location>
        <begin position="270"/>
        <end position="280"/>
    </location>
</feature>
<evidence type="ECO:0000259" key="2">
    <source>
        <dbReference type="PROSITE" id="PS50076"/>
    </source>
</evidence>
<dbReference type="PROSITE" id="PS50076">
    <property type="entry name" value="DNAJ_2"/>
    <property type="match status" value="1"/>
</dbReference>
<dbReference type="InterPro" id="IPR036869">
    <property type="entry name" value="J_dom_sf"/>
</dbReference>
<evidence type="ECO:0000313" key="4">
    <source>
        <dbReference type="Proteomes" id="UP000823786"/>
    </source>
</evidence>
<keyword evidence="4" id="KW-1185">Reference proteome</keyword>
<dbReference type="InterPro" id="IPR001623">
    <property type="entry name" value="DnaJ_domain"/>
</dbReference>
<name>A0ABS4ELY5_9HYPH</name>